<protein>
    <recommendedName>
        <fullName evidence="1">Alpha-ribazole phosphatase</fullName>
        <ecNumber evidence="1">3.1.3.73</ecNumber>
    </recommendedName>
</protein>
<dbReference type="RefSeq" id="WP_169660628.1">
    <property type="nucleotide sequence ID" value="NZ_JABANE010000161.1"/>
</dbReference>
<dbReference type="Proteomes" id="UP000576082">
    <property type="component" value="Unassembled WGS sequence"/>
</dbReference>
<dbReference type="GO" id="GO:0005737">
    <property type="term" value="C:cytoplasm"/>
    <property type="evidence" value="ECO:0007669"/>
    <property type="project" value="TreeGrafter"/>
</dbReference>
<dbReference type="Gene3D" id="3.40.50.1240">
    <property type="entry name" value="Phosphoglycerate mutase-like"/>
    <property type="match status" value="1"/>
</dbReference>
<dbReference type="NCBIfam" id="TIGR03162">
    <property type="entry name" value="ribazole_cobC"/>
    <property type="match status" value="1"/>
</dbReference>
<keyword evidence="3" id="KW-1185">Reference proteome</keyword>
<dbReference type="InterPro" id="IPR017578">
    <property type="entry name" value="Ribazole_CobC"/>
</dbReference>
<sequence>MEVYVIRHTAVDVPKDVCYGQMDVPLKSTFEEEVQAYKQSLPEGFDAVFSSPALRCMKLSNVLPFDDIKTDKRLLEINFGKWEGKKWSEIDQEELNPWMDDFVHEPTAEGESLSEMYERVFSFLEELRNKDFEKVLIVAHSGVIRCLWAALLSLPLKNIFKIPVGFGETLIFNLGKEKDYDRIIQTK</sequence>
<dbReference type="Pfam" id="PF00300">
    <property type="entry name" value="His_Phos_1"/>
    <property type="match status" value="1"/>
</dbReference>
<dbReference type="CDD" id="cd07067">
    <property type="entry name" value="HP_PGM_like"/>
    <property type="match status" value="1"/>
</dbReference>
<organism evidence="2 3">
    <name type="scientific">Flammeovirga aprica JL-4</name>
    <dbReference type="NCBI Taxonomy" id="694437"/>
    <lineage>
        <taxon>Bacteria</taxon>
        <taxon>Pseudomonadati</taxon>
        <taxon>Bacteroidota</taxon>
        <taxon>Cytophagia</taxon>
        <taxon>Cytophagales</taxon>
        <taxon>Flammeovirgaceae</taxon>
        <taxon>Flammeovirga</taxon>
    </lineage>
</organism>
<dbReference type="EC" id="3.1.3.73" evidence="1"/>
<dbReference type="PANTHER" id="PTHR48100:SF59">
    <property type="entry name" value="ADENOSYLCOBALAMIN_ALPHA-RIBAZOLE PHOSPHATASE"/>
    <property type="match status" value="1"/>
</dbReference>
<dbReference type="EMBL" id="JABANE010000161">
    <property type="protein sequence ID" value="NME72437.1"/>
    <property type="molecule type" value="Genomic_DNA"/>
</dbReference>
<evidence type="ECO:0000313" key="3">
    <source>
        <dbReference type="Proteomes" id="UP000576082"/>
    </source>
</evidence>
<dbReference type="InterPro" id="IPR050275">
    <property type="entry name" value="PGM_Phosphatase"/>
</dbReference>
<dbReference type="PANTHER" id="PTHR48100">
    <property type="entry name" value="BROAD-SPECIFICITY PHOSPHATASE YOR283W-RELATED"/>
    <property type="match status" value="1"/>
</dbReference>
<dbReference type="GO" id="GO:0009236">
    <property type="term" value="P:cobalamin biosynthetic process"/>
    <property type="evidence" value="ECO:0007669"/>
    <property type="project" value="UniProtKB-UniRule"/>
</dbReference>
<gene>
    <name evidence="2" type="primary">cobC</name>
    <name evidence="2" type="ORF">HHU12_31035</name>
</gene>
<dbReference type="InterPro" id="IPR013078">
    <property type="entry name" value="His_Pase_superF_clade-1"/>
</dbReference>
<name>A0A7X9S100_9BACT</name>
<evidence type="ECO:0000256" key="1">
    <source>
        <dbReference type="NCBIfam" id="TIGR03162"/>
    </source>
</evidence>
<accession>A0A7X9S100</accession>
<evidence type="ECO:0000313" key="2">
    <source>
        <dbReference type="EMBL" id="NME72437.1"/>
    </source>
</evidence>
<dbReference type="InterPro" id="IPR029033">
    <property type="entry name" value="His_PPase_superfam"/>
</dbReference>
<comment type="caution">
    <text evidence="2">The sequence shown here is derived from an EMBL/GenBank/DDBJ whole genome shotgun (WGS) entry which is preliminary data.</text>
</comment>
<dbReference type="SMART" id="SM00855">
    <property type="entry name" value="PGAM"/>
    <property type="match status" value="1"/>
</dbReference>
<dbReference type="AlphaFoldDB" id="A0A7X9S100"/>
<dbReference type="GO" id="GO:0043755">
    <property type="term" value="F:alpha-ribazole phosphatase activity"/>
    <property type="evidence" value="ECO:0007669"/>
    <property type="project" value="UniProtKB-UniRule"/>
</dbReference>
<dbReference type="SUPFAM" id="SSF53254">
    <property type="entry name" value="Phosphoglycerate mutase-like"/>
    <property type="match status" value="1"/>
</dbReference>
<reference evidence="2 3" key="1">
    <citation type="submission" date="2020-04" db="EMBL/GenBank/DDBJ databases">
        <title>Flammeovirga sp. SR4, a novel species isolated from seawater.</title>
        <authorList>
            <person name="Wang X."/>
        </authorList>
    </citation>
    <scope>NUCLEOTIDE SEQUENCE [LARGE SCALE GENOMIC DNA]</scope>
    <source>
        <strain evidence="2 3">ATCC 23126</strain>
    </source>
</reference>
<proteinExistence type="predicted"/>